<dbReference type="Pfam" id="PF02779">
    <property type="entry name" value="Transket_pyr"/>
    <property type="match status" value="1"/>
</dbReference>
<sequence length="315" mass="33171">MSTTTTKSQLHDCRDTWAATLSDIAQSNPDVIAVVNDSVGSSKLGAFEKEFPNRTINVGIAEQDMVGIAAGLANGGKIPFVSAAGCFLTARAMEQIKADVVYSNYNVKLIAQSPGVAYGDLGPTHHSIEDFGWLRTLPGLTVIAPADPLETEQVVRWAAKTPGPVYIRIARMGVPSVYPEDYQFVPGKAAVLREGHDITLIATGTTVTRALDAADLLAAQGISARVLSMPTIKPLDAQAVLAAARETKGIITIEEALVTGLGGAVAELVVEQAPCPMRMVGFRDQFAVTGSAQWLLDHHGVSPEGISQAATALLQ</sequence>
<name>A0AAU7DV70_9MICO</name>
<dbReference type="FunFam" id="3.40.50.970:FF:000129">
    <property type="entry name" value="Transketolase"/>
    <property type="match status" value="1"/>
</dbReference>
<dbReference type="InterPro" id="IPR009014">
    <property type="entry name" value="Transketo_C/PFOR_II"/>
</dbReference>
<dbReference type="InterPro" id="IPR051157">
    <property type="entry name" value="PDH/Transketolase"/>
</dbReference>
<dbReference type="CDD" id="cd07033">
    <property type="entry name" value="TPP_PYR_DXS_TK_like"/>
    <property type="match status" value="1"/>
</dbReference>
<dbReference type="GO" id="GO:0000287">
    <property type="term" value="F:magnesium ion binding"/>
    <property type="evidence" value="ECO:0007669"/>
    <property type="project" value="UniProtKB-ARBA"/>
</dbReference>
<dbReference type="SUPFAM" id="SSF52518">
    <property type="entry name" value="Thiamin diphosphate-binding fold (THDP-binding)"/>
    <property type="match status" value="1"/>
</dbReference>
<reference evidence="5" key="1">
    <citation type="submission" date="2024-02" db="EMBL/GenBank/DDBJ databases">
        <title>Tomenella chthoni gen. nov. sp. nov., a member of the family Jonesiaceae isolated from bat guano.</title>
        <authorList>
            <person name="Miller S.L."/>
            <person name="King J."/>
            <person name="Sankaranarayanan K."/>
            <person name="Lawson P.A."/>
        </authorList>
    </citation>
    <scope>NUCLEOTIDE SEQUENCE</scope>
    <source>
        <strain evidence="5">BS-20</strain>
    </source>
</reference>
<evidence type="ECO:0000256" key="3">
    <source>
        <dbReference type="ARBA" id="ARBA00023052"/>
    </source>
</evidence>
<evidence type="ECO:0000256" key="1">
    <source>
        <dbReference type="ARBA" id="ARBA00001964"/>
    </source>
</evidence>
<dbReference type="InterPro" id="IPR033248">
    <property type="entry name" value="Transketolase_C"/>
</dbReference>
<evidence type="ECO:0000313" key="5">
    <source>
        <dbReference type="EMBL" id="XBH21356.1"/>
    </source>
</evidence>
<evidence type="ECO:0000259" key="4">
    <source>
        <dbReference type="SMART" id="SM00861"/>
    </source>
</evidence>
<comment type="similarity">
    <text evidence="2">Belongs to the transketolase family.</text>
</comment>
<protein>
    <submittedName>
        <fullName evidence="5">Transketolase C-terminal domain-containing protein</fullName>
    </submittedName>
</protein>
<dbReference type="InterPro" id="IPR005475">
    <property type="entry name" value="Transketolase-like_Pyr-bd"/>
</dbReference>
<proteinExistence type="inferred from homology"/>
<dbReference type="AlphaFoldDB" id="A0AAU7DV70"/>
<dbReference type="PANTHER" id="PTHR43825:SF1">
    <property type="entry name" value="TRANSKETOLASE-LIKE PYRIMIDINE-BINDING DOMAIN-CONTAINING PROTEIN"/>
    <property type="match status" value="1"/>
</dbReference>
<dbReference type="Gene3D" id="3.40.50.920">
    <property type="match status" value="1"/>
</dbReference>
<organism evidence="5">
    <name type="scientific">Jonesiaceae bacterium BS-20</name>
    <dbReference type="NCBI Taxonomy" id="3120821"/>
    <lineage>
        <taxon>Bacteria</taxon>
        <taxon>Bacillati</taxon>
        <taxon>Actinomycetota</taxon>
        <taxon>Actinomycetes</taxon>
        <taxon>Micrococcales</taxon>
        <taxon>Jonesiaceae</taxon>
    </lineage>
</organism>
<dbReference type="EMBL" id="CP146203">
    <property type="protein sequence ID" value="XBH21356.1"/>
    <property type="molecule type" value="Genomic_DNA"/>
</dbReference>
<gene>
    <name evidence="5" type="ORF">V5R04_14260</name>
</gene>
<dbReference type="InterPro" id="IPR029061">
    <property type="entry name" value="THDP-binding"/>
</dbReference>
<dbReference type="Gene3D" id="3.40.50.970">
    <property type="match status" value="1"/>
</dbReference>
<keyword evidence="3" id="KW-0786">Thiamine pyrophosphate</keyword>
<accession>A0AAU7DV70</accession>
<feature type="domain" description="Transketolase-like pyrimidine-binding" evidence="4">
    <location>
        <begin position="11"/>
        <end position="176"/>
    </location>
</feature>
<dbReference type="SUPFAM" id="SSF52922">
    <property type="entry name" value="TK C-terminal domain-like"/>
    <property type="match status" value="1"/>
</dbReference>
<dbReference type="SMART" id="SM00861">
    <property type="entry name" value="Transket_pyr"/>
    <property type="match status" value="1"/>
</dbReference>
<comment type="cofactor">
    <cofactor evidence="1">
        <name>thiamine diphosphate</name>
        <dbReference type="ChEBI" id="CHEBI:58937"/>
    </cofactor>
</comment>
<evidence type="ECO:0000256" key="2">
    <source>
        <dbReference type="ARBA" id="ARBA00007131"/>
    </source>
</evidence>
<dbReference type="Pfam" id="PF02780">
    <property type="entry name" value="Transketolase_C"/>
    <property type="match status" value="1"/>
</dbReference>
<dbReference type="PANTHER" id="PTHR43825">
    <property type="entry name" value="PYRUVATE DEHYDROGENASE E1 COMPONENT"/>
    <property type="match status" value="1"/>
</dbReference>